<protein>
    <submittedName>
        <fullName evidence="3">Uncharacterized protein</fullName>
    </submittedName>
</protein>
<dbReference type="PANTHER" id="PTHR13627">
    <property type="entry name" value="FUKUTIN RELATED PROTEIN"/>
    <property type="match status" value="1"/>
</dbReference>
<keyword evidence="4" id="KW-1185">Reference proteome</keyword>
<evidence type="ECO:0000256" key="1">
    <source>
        <dbReference type="SAM" id="MobiDB-lite"/>
    </source>
</evidence>
<feature type="transmembrane region" description="Helical" evidence="2">
    <location>
        <begin position="67"/>
        <end position="87"/>
    </location>
</feature>
<dbReference type="SUPFAM" id="SSF81301">
    <property type="entry name" value="Nucleotidyltransferase"/>
    <property type="match status" value="1"/>
</dbReference>
<keyword evidence="2" id="KW-0472">Membrane</keyword>
<dbReference type="EMBL" id="LSYV01000219">
    <property type="protein sequence ID" value="KXZ42026.1"/>
    <property type="molecule type" value="Genomic_DNA"/>
</dbReference>
<dbReference type="InterPro" id="IPR043519">
    <property type="entry name" value="NT_sf"/>
</dbReference>
<accession>A0A150FWP8</accession>
<name>A0A150FWP8_GONPE</name>
<keyword evidence="2" id="KW-1133">Transmembrane helix</keyword>
<dbReference type="AlphaFoldDB" id="A0A150FWP8"/>
<comment type="caution">
    <text evidence="3">The sequence shown here is derived from an EMBL/GenBank/DDBJ whole genome shotgun (WGS) entry which is preliminary data.</text>
</comment>
<evidence type="ECO:0000313" key="3">
    <source>
        <dbReference type="EMBL" id="KXZ42026.1"/>
    </source>
</evidence>
<proteinExistence type="predicted"/>
<feature type="compositionally biased region" description="Pro residues" evidence="1">
    <location>
        <begin position="1"/>
        <end position="11"/>
    </location>
</feature>
<dbReference type="InterPro" id="IPR052613">
    <property type="entry name" value="LicD_transferase"/>
</dbReference>
<feature type="region of interest" description="Disordered" evidence="1">
    <location>
        <begin position="1"/>
        <end position="23"/>
    </location>
</feature>
<reference evidence="4" key="1">
    <citation type="journal article" date="2016" name="Nat. Commun.">
        <title>The Gonium pectorale genome demonstrates co-option of cell cycle regulation during the evolution of multicellularity.</title>
        <authorList>
            <person name="Hanschen E.R."/>
            <person name="Marriage T.N."/>
            <person name="Ferris P.J."/>
            <person name="Hamaji T."/>
            <person name="Toyoda A."/>
            <person name="Fujiyama A."/>
            <person name="Neme R."/>
            <person name="Noguchi H."/>
            <person name="Minakuchi Y."/>
            <person name="Suzuki M."/>
            <person name="Kawai-Toyooka H."/>
            <person name="Smith D.R."/>
            <person name="Sparks H."/>
            <person name="Anderson J."/>
            <person name="Bakaric R."/>
            <person name="Luria V."/>
            <person name="Karger A."/>
            <person name="Kirschner M.W."/>
            <person name="Durand P.M."/>
            <person name="Michod R.E."/>
            <person name="Nozaki H."/>
            <person name="Olson B.J."/>
        </authorList>
    </citation>
    <scope>NUCLEOTIDE SEQUENCE [LARGE SCALE GENOMIC DNA]</scope>
    <source>
        <strain evidence="4">NIES-2863</strain>
    </source>
</reference>
<keyword evidence="2" id="KW-0812">Transmembrane</keyword>
<gene>
    <name evidence="3" type="ORF">GPECTOR_220g474</name>
</gene>
<evidence type="ECO:0000256" key="2">
    <source>
        <dbReference type="SAM" id="Phobius"/>
    </source>
</evidence>
<dbReference type="Proteomes" id="UP000075714">
    <property type="component" value="Unassembled WGS sequence"/>
</dbReference>
<evidence type="ECO:0000313" key="4">
    <source>
        <dbReference type="Proteomes" id="UP000075714"/>
    </source>
</evidence>
<dbReference type="OrthoDB" id="444255at2759"/>
<sequence length="281" mass="30891">MFPVHAPPPSSLPSTAAQGPSWPLGWGLRSRRGQRHGEARRDVAGGGLPAGPAAAAPSAAQAFVRGAGTVGLVYGGLWLLLAAYRAVKKRLLRRALREVVPALQRAGVTFWVDFGSLMSLARENDVYEHDNDVDLVVLEPDFPALLERLRQPGVLPKGFTVDWIGKSRDLGDGLVQRWIRVYLPGKIMWADLFGGYDFGDKIRINKNAHCDVPKELVLPLGSIRMLDAEAPAPRDVEGVLRHRYGSDWRTPKYASKGGDAIEHNKRYLRVLRALGRVGLKI</sequence>
<dbReference type="PANTHER" id="PTHR13627:SF31">
    <property type="entry name" value="RIBITOL 5-PHOSPHATE TRANSFERASE FKRP"/>
    <property type="match status" value="1"/>
</dbReference>
<organism evidence="3 4">
    <name type="scientific">Gonium pectorale</name>
    <name type="common">Green alga</name>
    <dbReference type="NCBI Taxonomy" id="33097"/>
    <lineage>
        <taxon>Eukaryota</taxon>
        <taxon>Viridiplantae</taxon>
        <taxon>Chlorophyta</taxon>
        <taxon>core chlorophytes</taxon>
        <taxon>Chlorophyceae</taxon>
        <taxon>CS clade</taxon>
        <taxon>Chlamydomonadales</taxon>
        <taxon>Volvocaceae</taxon>
        <taxon>Gonium</taxon>
    </lineage>
</organism>